<dbReference type="PANTHER" id="PTHR43736:SF1">
    <property type="entry name" value="DIHYDRONEOPTERIN TRIPHOSPHATE DIPHOSPHATASE"/>
    <property type="match status" value="1"/>
</dbReference>
<dbReference type="AlphaFoldDB" id="A0A498RC63"/>
<evidence type="ECO:0000313" key="3">
    <source>
        <dbReference type="EMBL" id="VBB06738.1"/>
    </source>
</evidence>
<dbReference type="InterPro" id="IPR015797">
    <property type="entry name" value="NUDIX_hydrolase-like_dom_sf"/>
</dbReference>
<name>A0A498RC63_9FIRM</name>
<keyword evidence="4" id="KW-1185">Reference proteome</keyword>
<protein>
    <recommendedName>
        <fullName evidence="2">Nudix hydrolase domain-containing protein</fullName>
    </recommendedName>
</protein>
<comment type="similarity">
    <text evidence="1">Belongs to the Nudix hydrolase family.</text>
</comment>
<proteinExistence type="inferred from homology"/>
<sequence>MDWIELIKEYDPFNEQEKKDQAMILDCIAGFDDILTRNNRLAHITSSAFAVNKTKNKVLMVHHNIYNSWSWTGGHADGETDLLAVAMRELTEETGVKRIRPLTEKIFSLDVLPVAGHIKREEYVSAHVHLSVAFLIEADEKERLIVKADENSGVQWIPMDEITIYSNEPHMRKVYNKIIAKLRKLF</sequence>
<dbReference type="RefSeq" id="WP_122627687.1">
    <property type="nucleotide sequence ID" value="NZ_UPPP01000067.1"/>
</dbReference>
<dbReference type="InterPro" id="IPR000086">
    <property type="entry name" value="NUDIX_hydrolase_dom"/>
</dbReference>
<dbReference type="EMBL" id="UPPP01000067">
    <property type="protein sequence ID" value="VBB06738.1"/>
    <property type="molecule type" value="Genomic_DNA"/>
</dbReference>
<feature type="domain" description="Nudix hydrolase" evidence="2">
    <location>
        <begin position="41"/>
        <end position="182"/>
    </location>
</feature>
<dbReference type="CDD" id="cd03674">
    <property type="entry name" value="NUDIX_Hydrolase"/>
    <property type="match status" value="1"/>
</dbReference>
<evidence type="ECO:0000313" key="4">
    <source>
        <dbReference type="Proteomes" id="UP000277811"/>
    </source>
</evidence>
<evidence type="ECO:0000259" key="2">
    <source>
        <dbReference type="PROSITE" id="PS51462"/>
    </source>
</evidence>
<dbReference type="OrthoDB" id="9787880at2"/>
<evidence type="ECO:0000256" key="1">
    <source>
        <dbReference type="ARBA" id="ARBA00005582"/>
    </source>
</evidence>
<gene>
    <name evidence="3" type="ORF">LUCI_1974</name>
</gene>
<dbReference type="SUPFAM" id="SSF55811">
    <property type="entry name" value="Nudix"/>
    <property type="match status" value="1"/>
</dbReference>
<dbReference type="Pfam" id="PF00293">
    <property type="entry name" value="NUDIX"/>
    <property type="match status" value="1"/>
</dbReference>
<dbReference type="PROSITE" id="PS51462">
    <property type="entry name" value="NUDIX"/>
    <property type="match status" value="1"/>
</dbReference>
<dbReference type="Gene3D" id="3.90.79.10">
    <property type="entry name" value="Nucleoside Triphosphate Pyrophosphohydrolase"/>
    <property type="match status" value="1"/>
</dbReference>
<dbReference type="Proteomes" id="UP000277811">
    <property type="component" value="Unassembled WGS sequence"/>
</dbReference>
<dbReference type="PANTHER" id="PTHR43736">
    <property type="entry name" value="ADP-RIBOSE PYROPHOSPHATASE"/>
    <property type="match status" value="1"/>
</dbReference>
<accession>A0A498RC63</accession>
<organism evidence="3 4">
    <name type="scientific">Lucifera butyrica</name>
    <dbReference type="NCBI Taxonomy" id="1351585"/>
    <lineage>
        <taxon>Bacteria</taxon>
        <taxon>Bacillati</taxon>
        <taxon>Bacillota</taxon>
        <taxon>Negativicutes</taxon>
        <taxon>Veillonellales</taxon>
        <taxon>Veillonellaceae</taxon>
        <taxon>Lucifera</taxon>
    </lineage>
</organism>
<reference evidence="3 4" key="1">
    <citation type="submission" date="2018-06" db="EMBL/GenBank/DDBJ databases">
        <authorList>
            <person name="Strepis N."/>
        </authorList>
    </citation>
    <scope>NUCLEOTIDE SEQUENCE [LARGE SCALE GENOMIC DNA]</scope>
    <source>
        <strain evidence="3">LUCI</strain>
    </source>
</reference>